<dbReference type="RefSeq" id="WP_154456546.1">
    <property type="nucleotide sequence ID" value="NZ_VUMV01000001.1"/>
</dbReference>
<name>A0A7X2TM26_9FIRM</name>
<sequence length="163" mass="18400">MKTKSMRLTALEIVKWILVALIALFLVHSFTGNRISKADFDTVWDAVSADADMSKMQEGSNQMIRRLYGLDPAQFDGIRLYYPKTNMGAEEILLVKMKDTKDQETVQSAMESRKKTQMNNFNGYGTYQYAMLEKSVISIRGNYALFVSADNAAAIDQAFENAL</sequence>
<dbReference type="Pfam" id="PF14270">
    <property type="entry name" value="DUF4358"/>
    <property type="match status" value="1"/>
</dbReference>
<dbReference type="InterPro" id="IPR025648">
    <property type="entry name" value="DUF4358"/>
</dbReference>
<dbReference type="AlphaFoldDB" id="A0A7X2TM26"/>
<accession>A0A7X2TM26</accession>
<dbReference type="Proteomes" id="UP000466864">
    <property type="component" value="Unassembled WGS sequence"/>
</dbReference>
<keyword evidence="2" id="KW-1185">Reference proteome</keyword>
<gene>
    <name evidence="1" type="ORF">FYJ60_00015</name>
</gene>
<reference evidence="1 2" key="1">
    <citation type="submission" date="2019-08" db="EMBL/GenBank/DDBJ databases">
        <title>In-depth cultivation of the pig gut microbiome towards novel bacterial diversity and tailored functional studies.</title>
        <authorList>
            <person name="Wylensek D."/>
            <person name="Hitch T.C.A."/>
            <person name="Clavel T."/>
        </authorList>
    </citation>
    <scope>NUCLEOTIDE SEQUENCE [LARGE SCALE GENOMIC DNA]</scope>
    <source>
        <strain evidence="1 2">Oil+RF-744-WCA-WT-13</strain>
    </source>
</reference>
<organism evidence="1 2">
    <name type="scientific">Bilifractor porci</name>
    <dbReference type="NCBI Taxonomy" id="2606636"/>
    <lineage>
        <taxon>Bacteria</taxon>
        <taxon>Bacillati</taxon>
        <taxon>Bacillota</taxon>
        <taxon>Clostridia</taxon>
        <taxon>Lachnospirales</taxon>
        <taxon>Lachnospiraceae</taxon>
        <taxon>Bilifractor</taxon>
    </lineage>
</organism>
<proteinExistence type="predicted"/>
<comment type="caution">
    <text evidence="1">The sequence shown here is derived from an EMBL/GenBank/DDBJ whole genome shotgun (WGS) entry which is preliminary data.</text>
</comment>
<protein>
    <submittedName>
        <fullName evidence="1">DUF4358 domain-containing protein</fullName>
    </submittedName>
</protein>
<dbReference type="EMBL" id="VUMV01000001">
    <property type="protein sequence ID" value="MST80722.1"/>
    <property type="molecule type" value="Genomic_DNA"/>
</dbReference>
<evidence type="ECO:0000313" key="1">
    <source>
        <dbReference type="EMBL" id="MST80722.1"/>
    </source>
</evidence>
<evidence type="ECO:0000313" key="2">
    <source>
        <dbReference type="Proteomes" id="UP000466864"/>
    </source>
</evidence>